<dbReference type="KEGG" id="lbc:LACBIDRAFT_327951"/>
<protein>
    <submittedName>
        <fullName evidence="2">Predicted protein</fullName>
    </submittedName>
</protein>
<name>B0DDC2_LACBS</name>
<proteinExistence type="predicted"/>
<dbReference type="Pfam" id="PF20415">
    <property type="entry name" value="DUF6699"/>
    <property type="match status" value="1"/>
</dbReference>
<feature type="domain" description="DUF6699" evidence="1">
    <location>
        <begin position="106"/>
        <end position="181"/>
    </location>
</feature>
<evidence type="ECO:0000313" key="3">
    <source>
        <dbReference type="Proteomes" id="UP000001194"/>
    </source>
</evidence>
<dbReference type="AlphaFoldDB" id="B0DDC2"/>
<dbReference type="InParanoid" id="B0DDC2"/>
<dbReference type="EMBL" id="DS547104">
    <property type="protein sequence ID" value="EDR07445.1"/>
    <property type="molecule type" value="Genomic_DNA"/>
</dbReference>
<dbReference type="Proteomes" id="UP000001194">
    <property type="component" value="Unassembled WGS sequence"/>
</dbReference>
<dbReference type="HOGENOM" id="CLU_880191_0_0_1"/>
<gene>
    <name evidence="2" type="ORF">LACBIDRAFT_327951</name>
</gene>
<organism evidence="3">
    <name type="scientific">Laccaria bicolor (strain S238N-H82 / ATCC MYA-4686)</name>
    <name type="common">Bicoloured deceiver</name>
    <name type="synonym">Laccaria laccata var. bicolor</name>
    <dbReference type="NCBI Taxonomy" id="486041"/>
    <lineage>
        <taxon>Eukaryota</taxon>
        <taxon>Fungi</taxon>
        <taxon>Dikarya</taxon>
        <taxon>Basidiomycota</taxon>
        <taxon>Agaricomycotina</taxon>
        <taxon>Agaricomycetes</taxon>
        <taxon>Agaricomycetidae</taxon>
        <taxon>Agaricales</taxon>
        <taxon>Agaricineae</taxon>
        <taxon>Hydnangiaceae</taxon>
        <taxon>Laccaria</taxon>
    </lineage>
</organism>
<dbReference type="GeneID" id="6077514"/>
<sequence length="316" mass="35724">MPLRALRPDARIDQTRRERYAAQSRNLRPLLPRVTPSSMFTTPHPSFVRQFMAPPTTSSATPSPFSSRPIPDVHIVPPALPRRQCIPLPQLSPVEIQINPLLVNGIDYNIRAPTLFAACPSRRHSSRGRDAWRYERAVQPTVPSLTIYFDFDPDRPIVVFPTHNDYDASITIGDVLAAVNRRYGFFPMKCAGQGWSQAPLSATFGFCEQIEFSWPAMFKTTSIPHQIADICLYYWSKLYTATIRLWNKLNFHGLASPHHPSSLDQIIDDCVVLTYRASIPEVLVAYLCWDFPAAFELPPPPDDQIMDGCAVFKLIS</sequence>
<dbReference type="RefSeq" id="XP_001881837.1">
    <property type="nucleotide sequence ID" value="XM_001881802.1"/>
</dbReference>
<reference evidence="2 3" key="1">
    <citation type="journal article" date="2008" name="Nature">
        <title>The genome of Laccaria bicolor provides insights into mycorrhizal symbiosis.</title>
        <authorList>
            <person name="Martin F."/>
            <person name="Aerts A."/>
            <person name="Ahren D."/>
            <person name="Brun A."/>
            <person name="Danchin E.G.J."/>
            <person name="Duchaussoy F."/>
            <person name="Gibon J."/>
            <person name="Kohler A."/>
            <person name="Lindquist E."/>
            <person name="Pereda V."/>
            <person name="Salamov A."/>
            <person name="Shapiro H.J."/>
            <person name="Wuyts J."/>
            <person name="Blaudez D."/>
            <person name="Buee M."/>
            <person name="Brokstein P."/>
            <person name="Canbaeck B."/>
            <person name="Cohen D."/>
            <person name="Courty P.E."/>
            <person name="Coutinho P.M."/>
            <person name="Delaruelle C."/>
            <person name="Detter J.C."/>
            <person name="Deveau A."/>
            <person name="DiFazio S."/>
            <person name="Duplessis S."/>
            <person name="Fraissinet-Tachet L."/>
            <person name="Lucic E."/>
            <person name="Frey-Klett P."/>
            <person name="Fourrey C."/>
            <person name="Feussner I."/>
            <person name="Gay G."/>
            <person name="Grimwood J."/>
            <person name="Hoegger P.J."/>
            <person name="Jain P."/>
            <person name="Kilaru S."/>
            <person name="Labbe J."/>
            <person name="Lin Y.C."/>
            <person name="Legue V."/>
            <person name="Le Tacon F."/>
            <person name="Marmeisse R."/>
            <person name="Melayah D."/>
            <person name="Montanini B."/>
            <person name="Muratet M."/>
            <person name="Nehls U."/>
            <person name="Niculita-Hirzel H."/>
            <person name="Oudot-Le Secq M.P."/>
            <person name="Peter M."/>
            <person name="Quesneville H."/>
            <person name="Rajashekar B."/>
            <person name="Reich M."/>
            <person name="Rouhier N."/>
            <person name="Schmutz J."/>
            <person name="Yin T."/>
            <person name="Chalot M."/>
            <person name="Henrissat B."/>
            <person name="Kuees U."/>
            <person name="Lucas S."/>
            <person name="Van de Peer Y."/>
            <person name="Podila G.K."/>
            <person name="Polle A."/>
            <person name="Pukkila P.J."/>
            <person name="Richardson P.M."/>
            <person name="Rouze P."/>
            <person name="Sanders I.R."/>
            <person name="Stajich J.E."/>
            <person name="Tunlid A."/>
            <person name="Tuskan G."/>
            <person name="Grigoriev I.V."/>
        </authorList>
    </citation>
    <scope>NUCLEOTIDE SEQUENCE [LARGE SCALE GENOMIC DNA]</scope>
    <source>
        <strain evidence="3">S238N-H82 / ATCC MYA-4686</strain>
    </source>
</reference>
<evidence type="ECO:0000313" key="2">
    <source>
        <dbReference type="EMBL" id="EDR07445.1"/>
    </source>
</evidence>
<accession>B0DDC2</accession>
<dbReference type="OrthoDB" id="3091545at2759"/>
<keyword evidence="3" id="KW-1185">Reference proteome</keyword>
<evidence type="ECO:0000259" key="1">
    <source>
        <dbReference type="Pfam" id="PF20415"/>
    </source>
</evidence>
<dbReference type="InterPro" id="IPR046522">
    <property type="entry name" value="DUF6699"/>
</dbReference>